<evidence type="ECO:0000313" key="2">
    <source>
        <dbReference type="EMBL" id="KAF9874465.1"/>
    </source>
</evidence>
<keyword evidence="1" id="KW-0732">Signal</keyword>
<dbReference type="GeneID" id="62163817"/>
<dbReference type="EMBL" id="JAATWM020000026">
    <property type="protein sequence ID" value="KAF9874465.1"/>
    <property type="molecule type" value="Genomic_DNA"/>
</dbReference>
<keyword evidence="3" id="KW-1185">Reference proteome</keyword>
<keyword evidence="2" id="KW-0378">Hydrolase</keyword>
<gene>
    <name evidence="2" type="ORF">CkaCkLH20_08028</name>
</gene>
<evidence type="ECO:0000256" key="1">
    <source>
        <dbReference type="SAM" id="SignalP"/>
    </source>
</evidence>
<dbReference type="Proteomes" id="UP000781932">
    <property type="component" value="Unassembled WGS sequence"/>
</dbReference>
<feature type="chain" id="PRO_5040445219" evidence="1">
    <location>
        <begin position="18"/>
        <end position="119"/>
    </location>
</feature>
<protein>
    <submittedName>
        <fullName evidence="2">Glycoside hydrolase family 24 protein</fullName>
    </submittedName>
</protein>
<sequence length="119" mass="12535">MKASTLVSALLFSSALAAIGDYCKDSKGNYGTCQTTSKCNSLDGTYTSNLCPNDPANVKCCFFPKCNSTGRCQKDSLSCGGGYTTGDCPGPTHYRCCNAAKKPPICPRGTLGRRCIPIN</sequence>
<dbReference type="AlphaFoldDB" id="A0A9P6I9F8"/>
<organism evidence="2 3">
    <name type="scientific">Colletotrichum karsti</name>
    <dbReference type="NCBI Taxonomy" id="1095194"/>
    <lineage>
        <taxon>Eukaryota</taxon>
        <taxon>Fungi</taxon>
        <taxon>Dikarya</taxon>
        <taxon>Ascomycota</taxon>
        <taxon>Pezizomycotina</taxon>
        <taxon>Sordariomycetes</taxon>
        <taxon>Hypocreomycetidae</taxon>
        <taxon>Glomerellales</taxon>
        <taxon>Glomerellaceae</taxon>
        <taxon>Colletotrichum</taxon>
        <taxon>Colletotrichum boninense species complex</taxon>
    </lineage>
</organism>
<dbReference type="GO" id="GO:0016787">
    <property type="term" value="F:hydrolase activity"/>
    <property type="evidence" value="ECO:0007669"/>
    <property type="project" value="UniProtKB-KW"/>
</dbReference>
<dbReference type="OrthoDB" id="2251794at2759"/>
<reference evidence="2" key="2">
    <citation type="submission" date="2020-11" db="EMBL/GenBank/DDBJ databases">
        <title>Whole genome sequencing of Colletotrichum sp.</title>
        <authorList>
            <person name="Li H."/>
        </authorList>
    </citation>
    <scope>NUCLEOTIDE SEQUENCE</scope>
    <source>
        <strain evidence="2">CkLH20</strain>
    </source>
</reference>
<feature type="signal peptide" evidence="1">
    <location>
        <begin position="1"/>
        <end position="17"/>
    </location>
</feature>
<proteinExistence type="predicted"/>
<name>A0A9P6I9F8_9PEZI</name>
<evidence type="ECO:0000313" key="3">
    <source>
        <dbReference type="Proteomes" id="UP000781932"/>
    </source>
</evidence>
<reference evidence="2" key="1">
    <citation type="submission" date="2020-03" db="EMBL/GenBank/DDBJ databases">
        <authorList>
            <person name="He L."/>
        </authorList>
    </citation>
    <scope>NUCLEOTIDE SEQUENCE</scope>
    <source>
        <strain evidence="2">CkLH20</strain>
    </source>
</reference>
<comment type="caution">
    <text evidence="2">The sequence shown here is derived from an EMBL/GenBank/DDBJ whole genome shotgun (WGS) entry which is preliminary data.</text>
</comment>
<dbReference type="RefSeq" id="XP_038743926.1">
    <property type="nucleotide sequence ID" value="XM_038890743.1"/>
</dbReference>
<accession>A0A9P6I9F8</accession>